<dbReference type="GO" id="GO:0000166">
    <property type="term" value="F:nucleotide binding"/>
    <property type="evidence" value="ECO:0007669"/>
    <property type="project" value="UniProtKB-KW"/>
</dbReference>
<dbReference type="InterPro" id="IPR019808">
    <property type="entry name" value="Histidine_triad_CS"/>
</dbReference>
<dbReference type="InterPro" id="IPR039383">
    <property type="entry name" value="FHIT"/>
</dbReference>
<accession>A0A653CQ00</accession>
<reference evidence="17 18" key="1">
    <citation type="submission" date="2019-01" db="EMBL/GenBank/DDBJ databases">
        <authorList>
            <person name="Sayadi A."/>
        </authorList>
    </citation>
    <scope>NUCLEOTIDE SEQUENCE [LARGE SCALE GENOMIC DNA]</scope>
</reference>
<dbReference type="InterPro" id="IPR045254">
    <property type="entry name" value="Nit1/2_C-N_Hydrolase"/>
</dbReference>
<dbReference type="InterPro" id="IPR001110">
    <property type="entry name" value="UPF0012_CS"/>
</dbReference>
<name>A0A653CQ00_CALMS</name>
<keyword evidence="6" id="KW-0511">Multifunctional enzyme</keyword>
<evidence type="ECO:0000256" key="6">
    <source>
        <dbReference type="ARBA" id="ARBA00023268"/>
    </source>
</evidence>
<evidence type="ECO:0000256" key="9">
    <source>
        <dbReference type="ARBA" id="ARBA00061127"/>
    </source>
</evidence>
<evidence type="ECO:0000256" key="13">
    <source>
        <dbReference type="PIRSR" id="PIRSR639383-3"/>
    </source>
</evidence>
<dbReference type="Gene3D" id="3.60.110.10">
    <property type="entry name" value="Carbon-nitrogen hydrolase"/>
    <property type="match status" value="1"/>
</dbReference>
<comment type="function">
    <text evidence="8">Cleaves A-5'-PPP-5'A to yield AMP and ADP.</text>
</comment>
<dbReference type="SUPFAM" id="SSF54197">
    <property type="entry name" value="HIT-like"/>
    <property type="match status" value="1"/>
</dbReference>
<evidence type="ECO:0000256" key="2">
    <source>
        <dbReference type="ARBA" id="ARBA00011881"/>
    </source>
</evidence>
<feature type="domain" description="CN hydrolase" evidence="15">
    <location>
        <begin position="28"/>
        <end position="283"/>
    </location>
</feature>
<feature type="domain" description="HIT" evidence="16">
    <location>
        <begin position="320"/>
        <end position="428"/>
    </location>
</feature>
<feature type="binding site" evidence="12">
    <location>
        <position position="417"/>
    </location>
    <ligand>
        <name>substrate</name>
    </ligand>
</feature>
<evidence type="ECO:0000256" key="7">
    <source>
        <dbReference type="ARBA" id="ARBA00047780"/>
    </source>
</evidence>
<evidence type="ECO:0000256" key="10">
    <source>
        <dbReference type="ARBA" id="ARBA00069577"/>
    </source>
</evidence>
<dbReference type="PANTHER" id="PTHR23088:SF27">
    <property type="entry name" value="DEAMINATED GLUTATHIONE AMIDASE"/>
    <property type="match status" value="1"/>
</dbReference>
<comment type="cofactor">
    <cofactor evidence="1">
        <name>Mn(2+)</name>
        <dbReference type="ChEBI" id="CHEBI:29035"/>
    </cofactor>
</comment>
<dbReference type="CDD" id="cd01275">
    <property type="entry name" value="FHIT"/>
    <property type="match status" value="1"/>
</dbReference>
<feature type="binding site" evidence="12">
    <location>
        <position position="402"/>
    </location>
    <ligand>
        <name>substrate</name>
    </ligand>
</feature>
<dbReference type="Pfam" id="PF01230">
    <property type="entry name" value="HIT"/>
    <property type="match status" value="1"/>
</dbReference>
<evidence type="ECO:0000256" key="4">
    <source>
        <dbReference type="ARBA" id="ARBA00022741"/>
    </source>
</evidence>
<dbReference type="EMBL" id="CAACVG010008479">
    <property type="protein sequence ID" value="VEN49991.1"/>
    <property type="molecule type" value="Genomic_DNA"/>
</dbReference>
<dbReference type="InterPro" id="IPR003010">
    <property type="entry name" value="C-N_Hydrolase"/>
</dbReference>
<dbReference type="InterPro" id="IPR011146">
    <property type="entry name" value="HIT-like"/>
</dbReference>
<gene>
    <name evidence="17" type="ORF">CALMAC_LOCUS10906</name>
</gene>
<feature type="active site" description="Tele-AMP-histidine intermediate" evidence="11">
    <location>
        <position position="415"/>
    </location>
</feature>
<dbReference type="InterPro" id="IPR036526">
    <property type="entry name" value="C-N_Hydrolase_sf"/>
</dbReference>
<dbReference type="GO" id="GO:0006139">
    <property type="term" value="P:nucleobase-containing compound metabolic process"/>
    <property type="evidence" value="ECO:0007669"/>
    <property type="project" value="TreeGrafter"/>
</dbReference>
<dbReference type="SUPFAM" id="SSF56317">
    <property type="entry name" value="Carbon-nitrogen hydrolase"/>
    <property type="match status" value="1"/>
</dbReference>
<feature type="binding site" evidence="12">
    <location>
        <begin position="408"/>
        <end position="411"/>
    </location>
    <ligand>
        <name>substrate</name>
    </ligand>
</feature>
<keyword evidence="18" id="KW-1185">Reference proteome</keyword>
<dbReference type="PROSITE" id="PS00892">
    <property type="entry name" value="HIT_1"/>
    <property type="match status" value="1"/>
</dbReference>
<feature type="binding site" evidence="12">
    <location>
        <position position="346"/>
    </location>
    <ligand>
        <name>substrate</name>
    </ligand>
</feature>
<dbReference type="EC" id="3.6.1.29" evidence="3"/>
<dbReference type="Pfam" id="PF00795">
    <property type="entry name" value="CN_hydrolase"/>
    <property type="match status" value="1"/>
</dbReference>
<protein>
    <recommendedName>
        <fullName evidence="10">Nitrilase and fragile histidine triad fusion protein NitFhit</fullName>
        <ecNumber evidence="3">3.6.1.29</ecNumber>
    </recommendedName>
</protein>
<dbReference type="PROSITE" id="PS50263">
    <property type="entry name" value="CN_HYDROLASE"/>
    <property type="match status" value="1"/>
</dbReference>
<organism evidence="17 18">
    <name type="scientific">Callosobruchus maculatus</name>
    <name type="common">Southern cowpea weevil</name>
    <name type="synonym">Pulse bruchid</name>
    <dbReference type="NCBI Taxonomy" id="64391"/>
    <lineage>
        <taxon>Eukaryota</taxon>
        <taxon>Metazoa</taxon>
        <taxon>Ecdysozoa</taxon>
        <taxon>Arthropoda</taxon>
        <taxon>Hexapoda</taxon>
        <taxon>Insecta</taxon>
        <taxon>Pterygota</taxon>
        <taxon>Neoptera</taxon>
        <taxon>Endopterygota</taxon>
        <taxon>Coleoptera</taxon>
        <taxon>Polyphaga</taxon>
        <taxon>Cucujiformia</taxon>
        <taxon>Chrysomeloidea</taxon>
        <taxon>Chrysomelidae</taxon>
        <taxon>Bruchinae</taxon>
        <taxon>Bruchini</taxon>
        <taxon>Callosobruchus</taxon>
    </lineage>
</organism>
<evidence type="ECO:0000259" key="16">
    <source>
        <dbReference type="PROSITE" id="PS51084"/>
    </source>
</evidence>
<evidence type="ECO:0000256" key="14">
    <source>
        <dbReference type="PROSITE-ProRule" id="PRU00464"/>
    </source>
</evidence>
<dbReference type="PROSITE" id="PS51084">
    <property type="entry name" value="HIT_2"/>
    <property type="match status" value="1"/>
</dbReference>
<dbReference type="PANTHER" id="PTHR23088">
    <property type="entry name" value="NITRILASE-RELATED"/>
    <property type="match status" value="1"/>
</dbReference>
<dbReference type="FunFam" id="3.30.428.10:FF:000011">
    <property type="entry name" value="Fragile histidine triad"/>
    <property type="match status" value="1"/>
</dbReference>
<comment type="catalytic activity">
    <reaction evidence="7">
        <text>P(1),P(3)-bis(5'-adenosyl) triphosphate + H2O = AMP + ADP + 2 H(+)</text>
        <dbReference type="Rhea" id="RHEA:13893"/>
        <dbReference type="ChEBI" id="CHEBI:15377"/>
        <dbReference type="ChEBI" id="CHEBI:15378"/>
        <dbReference type="ChEBI" id="CHEBI:58529"/>
        <dbReference type="ChEBI" id="CHEBI:456215"/>
        <dbReference type="ChEBI" id="CHEBI:456216"/>
        <dbReference type="EC" id="3.6.1.29"/>
    </reaction>
</comment>
<evidence type="ECO:0000256" key="5">
    <source>
        <dbReference type="ARBA" id="ARBA00022801"/>
    </source>
</evidence>
<evidence type="ECO:0000259" key="15">
    <source>
        <dbReference type="PROSITE" id="PS50263"/>
    </source>
</evidence>
<dbReference type="OrthoDB" id="680339at2759"/>
<dbReference type="PROSITE" id="PS01227">
    <property type="entry name" value="UPF0012"/>
    <property type="match status" value="1"/>
</dbReference>
<evidence type="ECO:0000313" key="18">
    <source>
        <dbReference type="Proteomes" id="UP000410492"/>
    </source>
</evidence>
<evidence type="ECO:0000256" key="8">
    <source>
        <dbReference type="ARBA" id="ARBA00057461"/>
    </source>
</evidence>
<dbReference type="CDD" id="cd07572">
    <property type="entry name" value="nit"/>
    <property type="match status" value="1"/>
</dbReference>
<comment type="caution">
    <text evidence="14">Lacks conserved residue(s) required for the propagation of feature annotation.</text>
</comment>
<keyword evidence="5" id="KW-0378">Hydrolase</keyword>
<comment type="similarity">
    <text evidence="9">In the N-terminal section; belongs to the UPF0012 family.</text>
</comment>
<dbReference type="InterPro" id="IPR036265">
    <property type="entry name" value="HIT-like_sf"/>
</dbReference>
<evidence type="ECO:0000256" key="1">
    <source>
        <dbReference type="ARBA" id="ARBA00001936"/>
    </source>
</evidence>
<proteinExistence type="inferred from homology"/>
<dbReference type="Gene3D" id="3.30.428.10">
    <property type="entry name" value="HIT-like"/>
    <property type="match status" value="1"/>
</dbReference>
<feature type="site" description="Important for induction of apoptosis" evidence="13">
    <location>
        <position position="433"/>
    </location>
</feature>
<comment type="subunit">
    <text evidence="2">Homotetramer.</text>
</comment>
<sequence length="466" mass="52892">MHMISRCLFTHSFKYLVTEISVRNMSRCTVAVCQFTATNNKAENLKIVKTLVHQAAEKHAKVVFLPEASDFIASNKKEARELAESINGELMNEYKLIARNNLIWLSIGGFHEKLNEETIYNSHVLVDCTGEIKSVYRKVHLFDVAIPEKNIYLRESDLNVGGSQIFPPSETPAGLIGLAICYDLRFPELAILQTKLGAQILTYPSAFTHSTGEAHWEVLLRARAIENQCYVIAAAQYGKHNSKRKSYGQAMIVDPWGKVLAECPKYTGDVDTNESIAIADIDIDYLKKVRQEMPVQQHRRNDIYDLSIVNCEQTSIDDSETYKFADKVIPGSTVFLRSKYCYAFTNIRCVVPGHVLIATYRPASRLVDLTQHEIADLFQTAVKVQRKMETEHKATSSTVCVQDGPFAGQTVAQVHVHILPRKQGDFDRNDDIYYQLAKHDQDDNPNPLRKPEEMAEEAKKLRQYFL</sequence>
<dbReference type="GO" id="GO:0047710">
    <property type="term" value="F:bis(5'-adenosyl)-triphosphatase activity"/>
    <property type="evidence" value="ECO:0007669"/>
    <property type="project" value="UniProtKB-EC"/>
</dbReference>
<dbReference type="GO" id="GO:0016811">
    <property type="term" value="F:hydrolase activity, acting on carbon-nitrogen (but not peptide) bonds, in linear amides"/>
    <property type="evidence" value="ECO:0007669"/>
    <property type="project" value="InterPro"/>
</dbReference>
<evidence type="ECO:0000256" key="3">
    <source>
        <dbReference type="ARBA" id="ARBA00012377"/>
    </source>
</evidence>
<keyword evidence="4" id="KW-0547">Nucleotide-binding</keyword>
<evidence type="ECO:0000313" key="17">
    <source>
        <dbReference type="EMBL" id="VEN49991.1"/>
    </source>
</evidence>
<dbReference type="Proteomes" id="UP000410492">
    <property type="component" value="Unassembled WGS sequence"/>
</dbReference>
<dbReference type="FunFam" id="3.60.110.10:FF:000005">
    <property type="entry name" value="nitrilase homolog 1 isoform X1"/>
    <property type="match status" value="1"/>
</dbReference>
<dbReference type="AlphaFoldDB" id="A0A653CQ00"/>
<evidence type="ECO:0000256" key="11">
    <source>
        <dbReference type="PIRSR" id="PIRSR639383-1"/>
    </source>
</evidence>
<evidence type="ECO:0000256" key="12">
    <source>
        <dbReference type="PIRSR" id="PIRSR639383-2"/>
    </source>
</evidence>